<dbReference type="OrthoDB" id="9814116at2"/>
<proteinExistence type="predicted"/>
<organism evidence="2 3">
    <name type="scientific">Methylomonas methanica</name>
    <dbReference type="NCBI Taxonomy" id="421"/>
    <lineage>
        <taxon>Bacteria</taxon>
        <taxon>Pseudomonadati</taxon>
        <taxon>Pseudomonadota</taxon>
        <taxon>Gammaproteobacteria</taxon>
        <taxon>Methylococcales</taxon>
        <taxon>Methylococcaceae</taxon>
        <taxon>Methylomonas</taxon>
    </lineage>
</organism>
<keyword evidence="1" id="KW-1133">Transmembrane helix</keyword>
<dbReference type="EMBL" id="LUUG01000012">
    <property type="protein sequence ID" value="OAI10175.1"/>
    <property type="molecule type" value="Genomic_DNA"/>
</dbReference>
<feature type="transmembrane region" description="Helical" evidence="1">
    <location>
        <begin position="6"/>
        <end position="26"/>
    </location>
</feature>
<name>A0A177MX69_METMH</name>
<keyword evidence="1" id="KW-0812">Transmembrane</keyword>
<reference evidence="2 3" key="1">
    <citation type="submission" date="2016-03" db="EMBL/GenBank/DDBJ databases">
        <authorList>
            <person name="Ploux O."/>
        </authorList>
    </citation>
    <scope>NUCLEOTIDE SEQUENCE [LARGE SCALE GENOMIC DNA]</scope>
    <source>
        <strain evidence="2 3">R-45363</strain>
    </source>
</reference>
<gene>
    <name evidence="2" type="ORF">A1332_23970</name>
</gene>
<evidence type="ECO:0000256" key="1">
    <source>
        <dbReference type="SAM" id="Phobius"/>
    </source>
</evidence>
<dbReference type="AlphaFoldDB" id="A0A177MX69"/>
<protein>
    <recommendedName>
        <fullName evidence="4">Zinc ribbon domain-containing protein</fullName>
    </recommendedName>
</protein>
<sequence length="156" mass="17235">MRAWGQIFTIFSLVLAGYGMVMDTSLEIATGERILNLGLMNNQSNIFIGAGVVFISGILLIGFSHNSSGAIRVCPFCAENIKVKAKICRFCQKEVPELNFDSISEEDGNNSGWASAILKVLLFVVMLYLVNKSIENGDRLRDARNSAEQLRKQRGE</sequence>
<accession>A0A177MX69</accession>
<dbReference type="Proteomes" id="UP000078090">
    <property type="component" value="Unassembled WGS sequence"/>
</dbReference>
<feature type="transmembrane region" description="Helical" evidence="1">
    <location>
        <begin position="46"/>
        <end position="63"/>
    </location>
</feature>
<comment type="caution">
    <text evidence="2">The sequence shown here is derived from an EMBL/GenBank/DDBJ whole genome shotgun (WGS) entry which is preliminary data.</text>
</comment>
<keyword evidence="1" id="KW-0472">Membrane</keyword>
<evidence type="ECO:0000313" key="3">
    <source>
        <dbReference type="Proteomes" id="UP000078090"/>
    </source>
</evidence>
<evidence type="ECO:0008006" key="4">
    <source>
        <dbReference type="Google" id="ProtNLM"/>
    </source>
</evidence>
<dbReference type="RefSeq" id="WP_064006692.1">
    <property type="nucleotide sequence ID" value="NZ_LUUG01000012.1"/>
</dbReference>
<evidence type="ECO:0000313" key="2">
    <source>
        <dbReference type="EMBL" id="OAI10175.1"/>
    </source>
</evidence>